<keyword evidence="1" id="KW-0175">Coiled coil</keyword>
<name>A0AAU9J528_9CILI</name>
<proteinExistence type="predicted"/>
<sequence>MKSLAVVAKETKAELEADYSNYLLEADKHEKVSFTDQLKLKRILNKLIASNVEKEAKLTKLKSEVDNRSWNSINSYHSGKNMFITTYSDSISVRSASSTFSIIPSKDDVLEQLKKIEEMSEDAEQEKIRVEALLAKEKKTNLIWQERIQHLNEAHHRVTKSHTASILSKRKAISNLILGQKETMIFEQEMQKRRHEFSSQFNQKKQKLEEVKEEIEKLIERISFNLMKWTDQKTLRDNYMQALESQIEKYEVEKEEKRVLENTYKSYKENMRIINEIMERHEKPQCQQLTYETADHLAGMYKFFIYQDASLSSRFQELTYEFLERQQELANLDGNLHELVKENDNILLAEINVTETYNQLKSSLEDMKILTSLTEDVAESEDNLLRFYLLMLNLSITSFKHIKNMNSSSDAITFTKERAFINAYEIIEELQKGFWRKRNNENTSKNPPKEEANAYIEIPENSPEGMSMKRFTKEVLPYMSLRITHFIDCLGNFIDDEAEKKRIGKLLKKQPFISYFVDVKSLEEFFKLKKDTIIDPFLIICNLTELGHSKFQRQLGKLFNSLTFLYTRLKSNLNELNYSYSESSFQDEKLFTRKPNRIPTLIKEKFKSKAVPSEQDIDLIPIYKPAEMTKSQSKLEVKLTDEEAALKRMKNFMPVQLSNIEKDKLNESEDADTRNSSKANTKKNSIIFESLSPQEILNEVKGIDRKISNIRYSERKAGNRLKSSLQEAPLLFKQYNKPWNSISARGMSREELSKEPTRPSTFYRSPRNLLKSS</sequence>
<comment type="caution">
    <text evidence="3">The sequence shown here is derived from an EMBL/GenBank/DDBJ whole genome shotgun (WGS) entry which is preliminary data.</text>
</comment>
<feature type="coiled-coil region" evidence="1">
    <location>
        <begin position="106"/>
        <end position="140"/>
    </location>
</feature>
<evidence type="ECO:0000313" key="3">
    <source>
        <dbReference type="EMBL" id="CAG9320914.1"/>
    </source>
</evidence>
<accession>A0AAU9J528</accession>
<feature type="coiled-coil region" evidence="1">
    <location>
        <begin position="12"/>
        <end position="64"/>
    </location>
</feature>
<protein>
    <submittedName>
        <fullName evidence="3">Uncharacterized protein</fullName>
    </submittedName>
</protein>
<organism evidence="3 4">
    <name type="scientific">Blepharisma stoltei</name>
    <dbReference type="NCBI Taxonomy" id="1481888"/>
    <lineage>
        <taxon>Eukaryota</taxon>
        <taxon>Sar</taxon>
        <taxon>Alveolata</taxon>
        <taxon>Ciliophora</taxon>
        <taxon>Postciliodesmatophora</taxon>
        <taxon>Heterotrichea</taxon>
        <taxon>Heterotrichida</taxon>
        <taxon>Blepharismidae</taxon>
        <taxon>Blepharisma</taxon>
    </lineage>
</organism>
<feature type="coiled-coil region" evidence="1">
    <location>
        <begin position="194"/>
        <end position="270"/>
    </location>
</feature>
<feature type="compositionally biased region" description="Basic and acidic residues" evidence="2">
    <location>
        <begin position="747"/>
        <end position="757"/>
    </location>
</feature>
<evidence type="ECO:0000256" key="1">
    <source>
        <dbReference type="SAM" id="Coils"/>
    </source>
</evidence>
<feature type="compositionally biased region" description="Basic and acidic residues" evidence="2">
    <location>
        <begin position="660"/>
        <end position="675"/>
    </location>
</feature>
<keyword evidence="4" id="KW-1185">Reference proteome</keyword>
<evidence type="ECO:0000313" key="4">
    <source>
        <dbReference type="Proteomes" id="UP001162131"/>
    </source>
</evidence>
<gene>
    <name evidence="3" type="ORF">BSTOLATCC_MIC27490</name>
</gene>
<evidence type="ECO:0000256" key="2">
    <source>
        <dbReference type="SAM" id="MobiDB-lite"/>
    </source>
</evidence>
<feature type="region of interest" description="Disordered" evidence="2">
    <location>
        <begin position="660"/>
        <end position="680"/>
    </location>
</feature>
<reference evidence="3" key="1">
    <citation type="submission" date="2021-09" db="EMBL/GenBank/DDBJ databases">
        <authorList>
            <consortium name="AG Swart"/>
            <person name="Singh M."/>
            <person name="Singh A."/>
            <person name="Seah K."/>
            <person name="Emmerich C."/>
        </authorList>
    </citation>
    <scope>NUCLEOTIDE SEQUENCE</scope>
    <source>
        <strain evidence="3">ATCC30299</strain>
    </source>
</reference>
<dbReference type="Proteomes" id="UP001162131">
    <property type="component" value="Unassembled WGS sequence"/>
</dbReference>
<dbReference type="EMBL" id="CAJZBQ010000027">
    <property type="protein sequence ID" value="CAG9320914.1"/>
    <property type="molecule type" value="Genomic_DNA"/>
</dbReference>
<feature type="region of interest" description="Disordered" evidence="2">
    <location>
        <begin position="746"/>
        <end position="773"/>
    </location>
</feature>
<dbReference type="AlphaFoldDB" id="A0AAU9J528"/>